<dbReference type="EMBL" id="BAAAHB010000011">
    <property type="protein sequence ID" value="GAA0453978.1"/>
    <property type="molecule type" value="Genomic_DNA"/>
</dbReference>
<keyword evidence="2" id="KW-1185">Reference proteome</keyword>
<dbReference type="Proteomes" id="UP001499895">
    <property type="component" value="Unassembled WGS sequence"/>
</dbReference>
<name>A0ABP3JHR9_9ACTN</name>
<gene>
    <name evidence="1" type="ORF">GCM10009544_15930</name>
</gene>
<protein>
    <submittedName>
        <fullName evidence="1">Uncharacterized protein</fullName>
    </submittedName>
</protein>
<proteinExistence type="predicted"/>
<dbReference type="Pfam" id="PF19730">
    <property type="entry name" value="DUF6221"/>
    <property type="match status" value="1"/>
</dbReference>
<sequence>MDLVTFLHARLDEDEQVARAAQPAPWVRRDHVAGVHADNATEARPYGSAVADCRRVPDGYGVPNALHIVRHAPARVLAEVDAKRAIVEEIEDAEVRWYGDKLIPVLKRLALPYADHPDYREEWRP</sequence>
<dbReference type="RefSeq" id="WP_344087866.1">
    <property type="nucleotide sequence ID" value="NZ_BAAAHB010000011.1"/>
</dbReference>
<comment type="caution">
    <text evidence="1">The sequence shown here is derived from an EMBL/GenBank/DDBJ whole genome shotgun (WGS) entry which is preliminary data.</text>
</comment>
<dbReference type="InterPro" id="IPR046193">
    <property type="entry name" value="DUF6221"/>
</dbReference>
<organism evidence="1 2">
    <name type="scientific">Streptomyces stramineus</name>
    <dbReference type="NCBI Taxonomy" id="173861"/>
    <lineage>
        <taxon>Bacteria</taxon>
        <taxon>Bacillati</taxon>
        <taxon>Actinomycetota</taxon>
        <taxon>Actinomycetes</taxon>
        <taxon>Kitasatosporales</taxon>
        <taxon>Streptomycetaceae</taxon>
        <taxon>Streptomyces</taxon>
    </lineage>
</organism>
<reference evidence="2" key="1">
    <citation type="journal article" date="2019" name="Int. J. Syst. Evol. Microbiol.">
        <title>The Global Catalogue of Microorganisms (GCM) 10K type strain sequencing project: providing services to taxonomists for standard genome sequencing and annotation.</title>
        <authorList>
            <consortium name="The Broad Institute Genomics Platform"/>
            <consortium name="The Broad Institute Genome Sequencing Center for Infectious Disease"/>
            <person name="Wu L."/>
            <person name="Ma J."/>
        </authorList>
    </citation>
    <scope>NUCLEOTIDE SEQUENCE [LARGE SCALE GENOMIC DNA]</scope>
    <source>
        <strain evidence="2">JCM 10649</strain>
    </source>
</reference>
<evidence type="ECO:0000313" key="2">
    <source>
        <dbReference type="Proteomes" id="UP001499895"/>
    </source>
</evidence>
<accession>A0ABP3JHR9</accession>
<evidence type="ECO:0000313" key="1">
    <source>
        <dbReference type="EMBL" id="GAA0453978.1"/>
    </source>
</evidence>